<protein>
    <submittedName>
        <fullName evidence="3">Unplaced genomic scaffold SPHSTscaffold_69, whole genome shotgun sequence</fullName>
    </submittedName>
</protein>
<keyword evidence="4" id="KW-1185">Reference proteome</keyword>
<dbReference type="Pfam" id="PF12697">
    <property type="entry name" value="Abhydrolase_6"/>
    <property type="match status" value="1"/>
</dbReference>
<dbReference type="SUPFAM" id="SSF53474">
    <property type="entry name" value="alpha/beta-Hydrolases"/>
    <property type="match status" value="1"/>
</dbReference>
<dbReference type="InterPro" id="IPR029058">
    <property type="entry name" value="AB_hydrolase_fold"/>
</dbReference>
<dbReference type="PROSITE" id="PS51257">
    <property type="entry name" value="PROKAR_LIPOPROTEIN"/>
    <property type="match status" value="1"/>
</dbReference>
<accession>A0A0C9VG53</accession>
<dbReference type="HOGENOM" id="CLU_034763_0_0_1"/>
<feature type="non-terminal residue" evidence="3">
    <location>
        <position position="359"/>
    </location>
</feature>
<gene>
    <name evidence="3" type="ORF">M422DRAFT_32252</name>
</gene>
<reference evidence="3 4" key="1">
    <citation type="submission" date="2014-06" db="EMBL/GenBank/DDBJ databases">
        <title>Evolutionary Origins and Diversification of the Mycorrhizal Mutualists.</title>
        <authorList>
            <consortium name="DOE Joint Genome Institute"/>
            <consortium name="Mycorrhizal Genomics Consortium"/>
            <person name="Kohler A."/>
            <person name="Kuo A."/>
            <person name="Nagy L.G."/>
            <person name="Floudas D."/>
            <person name="Copeland A."/>
            <person name="Barry K.W."/>
            <person name="Cichocki N."/>
            <person name="Veneault-Fourrey C."/>
            <person name="LaButti K."/>
            <person name="Lindquist E.A."/>
            <person name="Lipzen A."/>
            <person name="Lundell T."/>
            <person name="Morin E."/>
            <person name="Murat C."/>
            <person name="Riley R."/>
            <person name="Ohm R."/>
            <person name="Sun H."/>
            <person name="Tunlid A."/>
            <person name="Henrissat B."/>
            <person name="Grigoriev I.V."/>
            <person name="Hibbett D.S."/>
            <person name="Martin F."/>
        </authorList>
    </citation>
    <scope>NUCLEOTIDE SEQUENCE [LARGE SCALE GENOMIC DNA]</scope>
    <source>
        <strain evidence="3 4">SS14</strain>
    </source>
</reference>
<proteinExistence type="predicted"/>
<sequence length="359" mass="38302">MLTKLFLGISVALPIISANFTAPVSACSCSTGLILVDVDVQAEVDPSVFVPFNSTALRREKRTFEVFGQLCQPVENGYGQGSQAVQLLAHGFTYSSQYWNVQWYGFQNYSYVEFACSRGVSSFAYDNICAGRSVPPYNSKDCQLPAAAAVASSLARKLQDGTIGKTLTGSNIHFSKVFGIGHSLGSGVLYYSAIQDGTSSPFIGLILSGFGHSPVDPASIEITISATVPGKISDPGRWGNLDTGFVTTNSSVRAIFYGPPGTFNPDIFQLDFLTRDVGSIWLQIQADAGNINQPIPFNHPVTILLGQLEPACNSCNSSGVINAEKSFFPNANLNAVIIPGQGHVLNLEFGAAQAFQTML</sequence>
<dbReference type="OrthoDB" id="1743579at2759"/>
<feature type="chain" id="PRO_5002204645" evidence="1">
    <location>
        <begin position="19"/>
        <end position="359"/>
    </location>
</feature>
<dbReference type="AlphaFoldDB" id="A0A0C9VG53"/>
<evidence type="ECO:0000313" key="3">
    <source>
        <dbReference type="EMBL" id="KIJ40387.1"/>
    </source>
</evidence>
<name>A0A0C9VG53_SPHS4</name>
<feature type="domain" description="AB hydrolase-1" evidence="2">
    <location>
        <begin position="87"/>
        <end position="348"/>
    </location>
</feature>
<evidence type="ECO:0000256" key="1">
    <source>
        <dbReference type="SAM" id="SignalP"/>
    </source>
</evidence>
<feature type="signal peptide" evidence="1">
    <location>
        <begin position="1"/>
        <end position="18"/>
    </location>
</feature>
<organism evidence="3 4">
    <name type="scientific">Sphaerobolus stellatus (strain SS14)</name>
    <dbReference type="NCBI Taxonomy" id="990650"/>
    <lineage>
        <taxon>Eukaryota</taxon>
        <taxon>Fungi</taxon>
        <taxon>Dikarya</taxon>
        <taxon>Basidiomycota</taxon>
        <taxon>Agaricomycotina</taxon>
        <taxon>Agaricomycetes</taxon>
        <taxon>Phallomycetidae</taxon>
        <taxon>Geastrales</taxon>
        <taxon>Sphaerobolaceae</taxon>
        <taxon>Sphaerobolus</taxon>
    </lineage>
</organism>
<dbReference type="Gene3D" id="3.40.50.1820">
    <property type="entry name" value="alpha/beta hydrolase"/>
    <property type="match status" value="1"/>
</dbReference>
<dbReference type="EMBL" id="KN837144">
    <property type="protein sequence ID" value="KIJ40387.1"/>
    <property type="molecule type" value="Genomic_DNA"/>
</dbReference>
<evidence type="ECO:0000313" key="4">
    <source>
        <dbReference type="Proteomes" id="UP000054279"/>
    </source>
</evidence>
<keyword evidence="1" id="KW-0732">Signal</keyword>
<dbReference type="Proteomes" id="UP000054279">
    <property type="component" value="Unassembled WGS sequence"/>
</dbReference>
<dbReference type="InterPro" id="IPR000073">
    <property type="entry name" value="AB_hydrolase_1"/>
</dbReference>
<evidence type="ECO:0000259" key="2">
    <source>
        <dbReference type="Pfam" id="PF12697"/>
    </source>
</evidence>